<name>A0A8C6EMK4_MARMA</name>
<gene>
    <name evidence="2" type="primary">NPHP1</name>
</gene>
<sequence length="144" mass="16726">LLGPKPQEESYCVRTAGPEGRVDSLLSESRLKEALEPNKSRDIYQRCIQLKQAIDENKNVLQKLRKADESAPVGNYNQRKEEEQNFLDKLTQQLQALAVTTSREHRTEYAIFLPSFLSFRYYVAIIFTFDSEINICYNSIDMKK</sequence>
<dbReference type="InterPro" id="IPR039687">
    <property type="entry name" value="NPHP1"/>
</dbReference>
<evidence type="ECO:0000313" key="3">
    <source>
        <dbReference type="Proteomes" id="UP000694407"/>
    </source>
</evidence>
<dbReference type="GO" id="GO:0005929">
    <property type="term" value="C:cilium"/>
    <property type="evidence" value="ECO:0007669"/>
    <property type="project" value="TreeGrafter"/>
</dbReference>
<dbReference type="PANTHER" id="PTHR15176">
    <property type="entry name" value="NEPHROCYSTIN"/>
    <property type="match status" value="1"/>
</dbReference>
<dbReference type="AlphaFoldDB" id="A0A8C6EMK4"/>
<protein>
    <submittedName>
        <fullName evidence="2">Nephrocystin 1</fullName>
    </submittedName>
</protein>
<organism evidence="2 3">
    <name type="scientific">Marmota marmota marmota</name>
    <name type="common">Alpine marmot</name>
    <dbReference type="NCBI Taxonomy" id="9994"/>
    <lineage>
        <taxon>Eukaryota</taxon>
        <taxon>Metazoa</taxon>
        <taxon>Chordata</taxon>
        <taxon>Craniata</taxon>
        <taxon>Vertebrata</taxon>
        <taxon>Euteleostomi</taxon>
        <taxon>Mammalia</taxon>
        <taxon>Eutheria</taxon>
        <taxon>Euarchontoglires</taxon>
        <taxon>Glires</taxon>
        <taxon>Rodentia</taxon>
        <taxon>Sciuromorpha</taxon>
        <taxon>Sciuridae</taxon>
        <taxon>Xerinae</taxon>
        <taxon>Marmotini</taxon>
        <taxon>Marmota</taxon>
    </lineage>
</organism>
<feature type="coiled-coil region" evidence="1">
    <location>
        <begin position="47"/>
        <end position="93"/>
    </location>
</feature>
<keyword evidence="3" id="KW-1185">Reference proteome</keyword>
<dbReference type="GO" id="GO:0090251">
    <property type="term" value="P:protein localization involved in establishment of planar polarity"/>
    <property type="evidence" value="ECO:0007669"/>
    <property type="project" value="TreeGrafter"/>
</dbReference>
<dbReference type="GeneTree" id="ENSGT00390000007701"/>
<dbReference type="GO" id="GO:0005737">
    <property type="term" value="C:cytoplasm"/>
    <property type="evidence" value="ECO:0007669"/>
    <property type="project" value="TreeGrafter"/>
</dbReference>
<evidence type="ECO:0000313" key="2">
    <source>
        <dbReference type="Ensembl" id="ENSMMMP00000001815.1"/>
    </source>
</evidence>
<keyword evidence="1" id="KW-0175">Coiled coil</keyword>
<evidence type="ECO:0000256" key="1">
    <source>
        <dbReference type="SAM" id="Coils"/>
    </source>
</evidence>
<accession>A0A8C6EMK4</accession>
<reference evidence="2" key="1">
    <citation type="submission" date="2025-08" db="UniProtKB">
        <authorList>
            <consortium name="Ensembl"/>
        </authorList>
    </citation>
    <scope>IDENTIFICATION</scope>
</reference>
<reference evidence="2" key="2">
    <citation type="submission" date="2025-09" db="UniProtKB">
        <authorList>
            <consortium name="Ensembl"/>
        </authorList>
    </citation>
    <scope>IDENTIFICATION</scope>
</reference>
<dbReference type="Proteomes" id="UP000694407">
    <property type="component" value="Unplaced"/>
</dbReference>
<dbReference type="Ensembl" id="ENSMMMT00000002037.1">
    <property type="protein sequence ID" value="ENSMMMP00000001815.1"/>
    <property type="gene ID" value="ENSMMMG00000001351.1"/>
</dbReference>
<proteinExistence type="predicted"/>
<dbReference type="PANTHER" id="PTHR15176:SF1">
    <property type="entry name" value="NEPHROCYSTIN-1"/>
    <property type="match status" value="1"/>
</dbReference>